<proteinExistence type="predicted"/>
<feature type="compositionally biased region" description="Gly residues" evidence="4">
    <location>
        <begin position="706"/>
        <end position="722"/>
    </location>
</feature>
<dbReference type="SUPFAM" id="SSF47370">
    <property type="entry name" value="Bromodomain"/>
    <property type="match status" value="2"/>
</dbReference>
<keyword evidence="1" id="KW-0677">Repeat</keyword>
<dbReference type="GO" id="GO:0005634">
    <property type="term" value="C:nucleus"/>
    <property type="evidence" value="ECO:0007669"/>
    <property type="project" value="TreeGrafter"/>
</dbReference>
<feature type="region of interest" description="Disordered" evidence="4">
    <location>
        <begin position="919"/>
        <end position="1106"/>
    </location>
</feature>
<feature type="compositionally biased region" description="Low complexity" evidence="4">
    <location>
        <begin position="971"/>
        <end position="982"/>
    </location>
</feature>
<dbReference type="PANTHER" id="PTHR22880">
    <property type="entry name" value="FALZ-RELATED BROMODOMAIN-CONTAINING PROTEINS"/>
    <property type="match status" value="1"/>
</dbReference>
<evidence type="ECO:0000259" key="6">
    <source>
        <dbReference type="PROSITE" id="PS51525"/>
    </source>
</evidence>
<dbReference type="Gene3D" id="1.20.920.10">
    <property type="entry name" value="Bromodomain-like"/>
    <property type="match status" value="2"/>
</dbReference>
<feature type="domain" description="NET" evidence="6">
    <location>
        <begin position="761"/>
        <end position="843"/>
    </location>
</feature>
<dbReference type="PANTHER" id="PTHR22880:SF225">
    <property type="entry name" value="BROMODOMAIN-CONTAINING PROTEIN BET-1-RELATED"/>
    <property type="match status" value="1"/>
</dbReference>
<organism evidence="7 8">
    <name type="scientific">Adineta steineri</name>
    <dbReference type="NCBI Taxonomy" id="433720"/>
    <lineage>
        <taxon>Eukaryota</taxon>
        <taxon>Metazoa</taxon>
        <taxon>Spiralia</taxon>
        <taxon>Gnathifera</taxon>
        <taxon>Rotifera</taxon>
        <taxon>Eurotatoria</taxon>
        <taxon>Bdelloidea</taxon>
        <taxon>Adinetida</taxon>
        <taxon>Adinetidae</taxon>
        <taxon>Adineta</taxon>
    </lineage>
</organism>
<evidence type="ECO:0000259" key="5">
    <source>
        <dbReference type="PROSITE" id="PS50014"/>
    </source>
</evidence>
<comment type="caution">
    <text evidence="7">The sequence shown here is derived from an EMBL/GenBank/DDBJ whole genome shotgun (WGS) entry which is preliminary data.</text>
</comment>
<name>A0A814FRY4_9BILA</name>
<dbReference type="InterPro" id="IPR050935">
    <property type="entry name" value="Bromo_chromatin_reader"/>
</dbReference>
<dbReference type="InterPro" id="IPR027353">
    <property type="entry name" value="NET_dom"/>
</dbReference>
<sequence>MKTTTTANPLKLPHIPASKRGRQTNQLQFMSKVLFKTLWKHEFSWPFQKPVNAAKLHLPDYHKIVKYPMDLGTIKKRLETNYYYSAKECITDLNMMFTDCYLYNKPGEDVVIMGATLEQVFYEKLAEMPSDEIEIVPQSSKTTASKGSAPGNLGISVISPSTPSESINSPLASPSTPSIATRAASANTSHPTGTNTLTRHRSSSATNPSGVTSPFSPSNVNSNNIDHVEQPMSPPTSSSQQQQPLPLISSSQSMPNTATRNPSIATKVAPEPSLDTSSSSTKRKGDMSDDTTNNDSTKITARRDSATRRTNSVSGPFKRTKYDSSFSIDSNDASIKRSKNRMTEQLKYCLSIIKDLLNKKNLSFVWPFAKPVDVENLNLLDYYTIIKKPMDLGTVKRKIENRDYATPDECATDVRLIFSNCYLYNAPTTDVVAMCKKVEQMFENKYAKLPDEPPPPPPMPTLEIDPLSSTSAVRNNGPIPPSARQRIRKTSKNFSNTSVGGPQSSMITSSDEGGSSDEGSVEDMQTTDENTLRQLHALQNQLKYFGDTINQLIQQENDRLAVRRKRKHNVKRNNTKPRGHRQTSTLSNTNIPLSTLLNDQNRLSSLTNATSLFPSNTFPNTHPAIPPTATRNQAPTAPKRTKDTTLEGLLTPSTPSGYSAGSNARASNGTGQFSNAHTGPYLPNDMTMHKQPQPMKNTTPMTGISAGLGGRGSGKGSRGAGASGTAPKPRSKKPNATATGAIATAMQTNPNPPQPIVSTYDIDNEENPKPMTYEEKRQLSLDINNLPSEKLGPVVEIIHRREPSLRDSSPDEMEIDFEMLKPSTLRELEAYVNQVIKRKPRKQPNTSEKTASKTSSAATTEKRNLAKAQNAQKKEEIQKRLEKVQTQLGTKTKQSSANSLIKRDSSNFNSITGATAGLTNVSSSHPSSSSGPAAQISSKRLSESSASESDSDSSRNGNDTDSESGTDDIKSAANGSAANVSSRTKDQKMAHVDTNIDNLTKRKDDIGANVTDSGNTMNESTERQTSFHLGGNDDDLSNDSPPRSSPTSKPIGEGESLKRDSSLSKLTGGSSLRKDNFLTLAAAAATTSAPSSTVKPDDKVAQDRFMQYQKQAKLKAEQEKLYKEQEAKKREDEAKQARSQSRKETNGNHLTDSTYRNSTNQNSSATLSDTSPSPPMIQNSMSTPSINPPQEAVIDDKQRQKQEIAKRREEDRKRRECQALNQSLPFNRHTDVDFSFMK</sequence>
<keyword evidence="2 3" id="KW-0103">Bromodomain</keyword>
<evidence type="ECO:0000256" key="4">
    <source>
        <dbReference type="SAM" id="MobiDB-lite"/>
    </source>
</evidence>
<dbReference type="EMBL" id="CAJNOE010000152">
    <property type="protein sequence ID" value="CAF0984183.1"/>
    <property type="molecule type" value="Genomic_DNA"/>
</dbReference>
<dbReference type="PRINTS" id="PR00503">
    <property type="entry name" value="BROMODOMAIN"/>
</dbReference>
<reference evidence="7" key="1">
    <citation type="submission" date="2021-02" db="EMBL/GenBank/DDBJ databases">
        <authorList>
            <person name="Nowell W R."/>
        </authorList>
    </citation>
    <scope>NUCLEOTIDE SEQUENCE</scope>
</reference>
<feature type="domain" description="Bromo" evidence="5">
    <location>
        <begin position="39"/>
        <end position="111"/>
    </location>
</feature>
<dbReference type="InterPro" id="IPR036427">
    <property type="entry name" value="Bromodomain-like_sf"/>
</dbReference>
<dbReference type="Pfam" id="PF00439">
    <property type="entry name" value="Bromodomain"/>
    <property type="match status" value="2"/>
</dbReference>
<evidence type="ECO:0000256" key="2">
    <source>
        <dbReference type="ARBA" id="ARBA00023117"/>
    </source>
</evidence>
<feature type="domain" description="Bromo" evidence="5">
    <location>
        <begin position="360"/>
        <end position="432"/>
    </location>
</feature>
<evidence type="ECO:0000313" key="8">
    <source>
        <dbReference type="Proteomes" id="UP000663860"/>
    </source>
</evidence>
<feature type="compositionally biased region" description="Basic and acidic residues" evidence="4">
    <location>
        <begin position="1124"/>
        <end position="1146"/>
    </location>
</feature>
<feature type="compositionally biased region" description="Basic and acidic residues" evidence="4">
    <location>
        <begin position="1194"/>
        <end position="1217"/>
    </location>
</feature>
<dbReference type="InterPro" id="IPR038336">
    <property type="entry name" value="NET_sf"/>
</dbReference>
<feature type="compositionally biased region" description="Polar residues" evidence="4">
    <location>
        <begin position="492"/>
        <end position="508"/>
    </location>
</feature>
<accession>A0A814FRY4</accession>
<feature type="region of interest" description="Disordered" evidence="4">
    <location>
        <begin position="836"/>
        <end position="876"/>
    </location>
</feature>
<dbReference type="PROSITE" id="PS50014">
    <property type="entry name" value="BROMODOMAIN_2"/>
    <property type="match status" value="2"/>
</dbReference>
<dbReference type="GO" id="GO:0000785">
    <property type="term" value="C:chromatin"/>
    <property type="evidence" value="ECO:0007669"/>
    <property type="project" value="TreeGrafter"/>
</dbReference>
<feature type="region of interest" description="Disordered" evidence="4">
    <location>
        <begin position="560"/>
        <end position="593"/>
    </location>
</feature>
<dbReference type="FunFam" id="1.20.920.10:FF:000002">
    <property type="entry name" value="Bromodomain-containing protein 4"/>
    <property type="match status" value="1"/>
</dbReference>
<feature type="compositionally biased region" description="Low complexity" evidence="4">
    <location>
        <begin position="235"/>
        <end position="255"/>
    </location>
</feature>
<dbReference type="Proteomes" id="UP000663860">
    <property type="component" value="Unassembled WGS sequence"/>
</dbReference>
<feature type="compositionally biased region" description="Polar residues" evidence="4">
    <location>
        <begin position="651"/>
        <end position="677"/>
    </location>
</feature>
<dbReference type="FunFam" id="1.20.1270.220:FF:000001">
    <property type="entry name" value="bromodomain-containing protein 2 isoform X1"/>
    <property type="match status" value="1"/>
</dbReference>
<dbReference type="InterPro" id="IPR043508">
    <property type="entry name" value="Bromo_Brdt_I"/>
</dbReference>
<feature type="compositionally biased region" description="Polar residues" evidence="4">
    <location>
        <begin position="582"/>
        <end position="593"/>
    </location>
</feature>
<feature type="compositionally biased region" description="Polar residues" evidence="4">
    <location>
        <begin position="610"/>
        <end position="620"/>
    </location>
</feature>
<dbReference type="PROSITE" id="PS51525">
    <property type="entry name" value="NET"/>
    <property type="match status" value="1"/>
</dbReference>
<feature type="compositionally biased region" description="Polar residues" evidence="4">
    <location>
        <begin position="1010"/>
        <end position="1027"/>
    </location>
</feature>
<evidence type="ECO:0000256" key="1">
    <source>
        <dbReference type="ARBA" id="ARBA00022737"/>
    </source>
</evidence>
<dbReference type="AlphaFoldDB" id="A0A814FRY4"/>
<feature type="compositionally biased region" description="Low complexity" evidence="4">
    <location>
        <begin position="846"/>
        <end position="859"/>
    </location>
</feature>
<feature type="compositionally biased region" description="Polar residues" evidence="4">
    <location>
        <begin position="1038"/>
        <end position="1048"/>
    </location>
</feature>
<dbReference type="GO" id="GO:0006355">
    <property type="term" value="P:regulation of DNA-templated transcription"/>
    <property type="evidence" value="ECO:0007669"/>
    <property type="project" value="TreeGrafter"/>
</dbReference>
<feature type="compositionally biased region" description="Basic residues" evidence="4">
    <location>
        <begin position="562"/>
        <end position="581"/>
    </location>
</feature>
<feature type="compositionally biased region" description="Low complexity" evidence="4">
    <location>
        <begin position="213"/>
        <end position="224"/>
    </location>
</feature>
<gene>
    <name evidence="7" type="ORF">IZO911_LOCUS16738</name>
</gene>
<protein>
    <recommendedName>
        <fullName evidence="9">Bromodomain-containing protein 2</fullName>
    </recommendedName>
</protein>
<feature type="region of interest" description="Disordered" evidence="4">
    <location>
        <begin position="447"/>
        <end position="525"/>
    </location>
</feature>
<feature type="compositionally biased region" description="Polar residues" evidence="4">
    <location>
        <begin position="137"/>
        <end position="146"/>
    </location>
</feature>
<feature type="compositionally biased region" description="Polar residues" evidence="4">
    <location>
        <begin position="1147"/>
        <end position="1185"/>
    </location>
</feature>
<evidence type="ECO:0008006" key="9">
    <source>
        <dbReference type="Google" id="ProtNLM"/>
    </source>
</evidence>
<feature type="region of interest" description="Disordered" evidence="4">
    <location>
        <begin position="137"/>
        <end position="321"/>
    </location>
</feature>
<feature type="compositionally biased region" description="Low complexity" evidence="4">
    <location>
        <begin position="922"/>
        <end position="959"/>
    </location>
</feature>
<dbReference type="Gene3D" id="1.20.1270.220">
    <property type="match status" value="1"/>
</dbReference>
<dbReference type="GO" id="GO:0006338">
    <property type="term" value="P:chromatin remodeling"/>
    <property type="evidence" value="ECO:0007669"/>
    <property type="project" value="TreeGrafter"/>
</dbReference>
<evidence type="ECO:0000313" key="7">
    <source>
        <dbReference type="EMBL" id="CAF0984183.1"/>
    </source>
</evidence>
<evidence type="ECO:0000256" key="3">
    <source>
        <dbReference type="PROSITE-ProRule" id="PRU00035"/>
    </source>
</evidence>
<feature type="compositionally biased region" description="Low complexity" evidence="4">
    <location>
        <begin position="1081"/>
        <end position="1093"/>
    </location>
</feature>
<dbReference type="CDD" id="cd05497">
    <property type="entry name" value="Bromo_Brdt_I_like"/>
    <property type="match status" value="1"/>
</dbReference>
<dbReference type="PROSITE" id="PS00633">
    <property type="entry name" value="BROMODOMAIN_1"/>
    <property type="match status" value="1"/>
</dbReference>
<dbReference type="InterPro" id="IPR018359">
    <property type="entry name" value="Bromodomain_CS"/>
</dbReference>
<feature type="region of interest" description="Disordered" evidence="4">
    <location>
        <begin position="1124"/>
        <end position="1223"/>
    </location>
</feature>
<feature type="compositionally biased region" description="Polar residues" evidence="4">
    <location>
        <begin position="158"/>
        <end position="212"/>
    </location>
</feature>
<dbReference type="Pfam" id="PF17035">
    <property type="entry name" value="BET"/>
    <property type="match status" value="1"/>
</dbReference>
<feature type="region of interest" description="Disordered" evidence="4">
    <location>
        <begin position="610"/>
        <end position="767"/>
    </location>
</feature>
<dbReference type="InterPro" id="IPR001487">
    <property type="entry name" value="Bromodomain"/>
</dbReference>
<dbReference type="SMART" id="SM00297">
    <property type="entry name" value="BROMO"/>
    <property type="match status" value="2"/>
</dbReference>